<dbReference type="AlphaFoldDB" id="A0A541B0F9"/>
<dbReference type="EMBL" id="VIGH01000010">
    <property type="protein sequence ID" value="TQF65807.1"/>
    <property type="molecule type" value="Genomic_DNA"/>
</dbReference>
<dbReference type="Proteomes" id="UP000316256">
    <property type="component" value="Unassembled WGS sequence"/>
</dbReference>
<comment type="caution">
    <text evidence="3">The sequence shown here is derived from an EMBL/GenBank/DDBJ whole genome shotgun (WGS) entry which is preliminary data.</text>
</comment>
<dbReference type="Pfam" id="PF06889">
    <property type="entry name" value="DUF1266"/>
    <property type="match status" value="1"/>
</dbReference>
<feature type="region of interest" description="Disordered" evidence="1">
    <location>
        <begin position="1"/>
        <end position="39"/>
    </location>
</feature>
<reference evidence="3 4" key="1">
    <citation type="submission" date="2019-06" db="EMBL/GenBank/DDBJ databases">
        <title>Rhodococcus spaelei sp. nov., isolated from a cave.</title>
        <authorList>
            <person name="Lee S.D."/>
        </authorList>
    </citation>
    <scope>NUCLEOTIDE SEQUENCE [LARGE SCALE GENOMIC DNA]</scope>
    <source>
        <strain evidence="3 4">C9-5</strain>
    </source>
</reference>
<organism evidence="3 4">
    <name type="scientific">Rhodococcus spelaei</name>
    <dbReference type="NCBI Taxonomy" id="2546320"/>
    <lineage>
        <taxon>Bacteria</taxon>
        <taxon>Bacillati</taxon>
        <taxon>Actinomycetota</taxon>
        <taxon>Actinomycetes</taxon>
        <taxon>Mycobacteriales</taxon>
        <taxon>Nocardiaceae</taxon>
        <taxon>Rhodococcus</taxon>
    </lineage>
</organism>
<feature type="domain" description="DUF1266" evidence="2">
    <location>
        <begin position="47"/>
        <end position="241"/>
    </location>
</feature>
<keyword evidence="4" id="KW-1185">Reference proteome</keyword>
<dbReference type="InterPro" id="IPR009677">
    <property type="entry name" value="DUF1266"/>
</dbReference>
<sequence length="241" mass="27308">MSMNPAARSTARWRTDSRAAHTSPSTTATRGTVSRDPIRARKLPAALSRSWSITDRPDWEKAMQDLLAGRNIGGDGEVVLAIRMTARQQWGVESISMSQWLDCITQWCRTSGHSAEVEKQCRSIAQRVGRYESRFRADGLIPPEGFVTSMLAYDYGRAVNMARWGFLAEYCGSVVAEQCILRASTLARAKYVSWQEFSASYILGRVIRLDDDGYNSYYQRVFDGHRILTGHPDSPWRHMQF</sequence>
<evidence type="ECO:0000259" key="2">
    <source>
        <dbReference type="Pfam" id="PF06889"/>
    </source>
</evidence>
<accession>A0A541B0F9</accession>
<proteinExistence type="predicted"/>
<gene>
    <name evidence="3" type="ORF">FK531_20495</name>
</gene>
<evidence type="ECO:0000313" key="3">
    <source>
        <dbReference type="EMBL" id="TQF65807.1"/>
    </source>
</evidence>
<name>A0A541B0F9_9NOCA</name>
<evidence type="ECO:0000313" key="4">
    <source>
        <dbReference type="Proteomes" id="UP000316256"/>
    </source>
</evidence>
<feature type="compositionally biased region" description="Polar residues" evidence="1">
    <location>
        <begin position="20"/>
        <end position="32"/>
    </location>
</feature>
<evidence type="ECO:0000256" key="1">
    <source>
        <dbReference type="SAM" id="MobiDB-lite"/>
    </source>
</evidence>
<protein>
    <submittedName>
        <fullName evidence="3">DUF1266 domain-containing protein</fullName>
    </submittedName>
</protein>